<feature type="coiled-coil region" evidence="9">
    <location>
        <begin position="1331"/>
        <end position="1365"/>
    </location>
</feature>
<keyword evidence="2" id="KW-0963">Cytoplasm</keyword>
<keyword evidence="12" id="KW-1185">Reference proteome</keyword>
<dbReference type="Pfam" id="PF00400">
    <property type="entry name" value="WD40"/>
    <property type="match status" value="1"/>
</dbReference>
<dbReference type="EMBL" id="CH963920">
    <property type="protein sequence ID" value="EDW77595.1"/>
    <property type="molecule type" value="Genomic_DNA"/>
</dbReference>
<dbReference type="Proteomes" id="UP000007798">
    <property type="component" value="Unassembled WGS sequence"/>
</dbReference>
<dbReference type="STRING" id="7260.B4N0I2"/>
<feature type="repeat" description="WD" evidence="8">
    <location>
        <begin position="470"/>
        <end position="511"/>
    </location>
</feature>
<keyword evidence="6" id="KW-0206">Cytoskeleton</keyword>
<evidence type="ECO:0000313" key="12">
    <source>
        <dbReference type="Proteomes" id="UP000007798"/>
    </source>
</evidence>
<evidence type="ECO:0000256" key="6">
    <source>
        <dbReference type="ARBA" id="ARBA00023212"/>
    </source>
</evidence>
<protein>
    <submittedName>
        <fullName evidence="11">Uncharacterized protein</fullName>
    </submittedName>
</protein>
<organism evidence="11 12">
    <name type="scientific">Drosophila willistoni</name>
    <name type="common">Fruit fly</name>
    <dbReference type="NCBI Taxonomy" id="7260"/>
    <lineage>
        <taxon>Eukaryota</taxon>
        <taxon>Metazoa</taxon>
        <taxon>Ecdysozoa</taxon>
        <taxon>Arthropoda</taxon>
        <taxon>Hexapoda</taxon>
        <taxon>Insecta</taxon>
        <taxon>Pterygota</taxon>
        <taxon>Neoptera</taxon>
        <taxon>Endopterygota</taxon>
        <taxon>Diptera</taxon>
        <taxon>Brachycera</taxon>
        <taxon>Muscomorpha</taxon>
        <taxon>Ephydroidea</taxon>
        <taxon>Drosophilidae</taxon>
        <taxon>Drosophila</taxon>
        <taxon>Sophophora</taxon>
    </lineage>
</organism>
<keyword evidence="4" id="KW-0677">Repeat</keyword>
<evidence type="ECO:0000256" key="2">
    <source>
        <dbReference type="ARBA" id="ARBA00022490"/>
    </source>
</evidence>
<dbReference type="HOGENOM" id="CLU_000928_0_0_1"/>
<dbReference type="Gene3D" id="2.130.10.10">
    <property type="entry name" value="YVTN repeat-like/Quinoprotein amine dehydrogenase"/>
    <property type="match status" value="2"/>
</dbReference>
<evidence type="ECO:0000256" key="9">
    <source>
        <dbReference type="SAM" id="Coils"/>
    </source>
</evidence>
<dbReference type="InterPro" id="IPR001680">
    <property type="entry name" value="WD40_rpt"/>
</dbReference>
<feature type="coiled-coil region" evidence="9">
    <location>
        <begin position="1572"/>
        <end position="1657"/>
    </location>
</feature>
<dbReference type="PROSITE" id="PS50082">
    <property type="entry name" value="WD_REPEATS_2"/>
    <property type="match status" value="1"/>
</dbReference>
<keyword evidence="3 8" id="KW-0853">WD repeat</keyword>
<dbReference type="InterPro" id="IPR036322">
    <property type="entry name" value="WD40_repeat_dom_sf"/>
</dbReference>
<sequence>MESSQGDGPGASEYDYDLGEEECLVDDDNDISFGQEILSLEHSFGYDCKRLFNLVLVDSNTLVFASGNYLHYFNISRREVTFQETISGCGVGFITKNEHPDYEGLFTVAENGPKPTIYIYEYPSFDVRVKLLNAAKTCFTAGQYNSTGELFASQAGYPDFIITIWRWEKAEVILRAKSFQSNILFIHFSVHNPILLCSSGLSHIKFWKMANTFTGLKLKGDLGRFGKTDFSDIYAMYMLPDENVISGCEWGNMLLWEAGLIKFEICRKGRKPCHTAPITRITMKNGEVTTVGMDGYVRVWYWETVDLADPPEHDLFVEIDPIYEFKIAEVELRCMQKILPFDEKDFSYYAQDGKGGIWFCDINTYDVPKKPQQLYSCIGGKVLAAQMSPVSAHLAALSEGGKIFVYNYEKRKLLLEKQFPSSGVDLHWFSSQISVMGVELVAGFEDGILRQLFLDLSNPQRPTLNLVRAIKAHTAPITRLTINRTSSLLLSGAADKSIFIYKLARDEDNLVLPQPLGFVEFKAVPNCFYWHETIANLVLIGCKSGEVIEYNVRTTVTSEETYLSYKITEQDRMKTTKFVSVKSRLRRDIKREKIKKRKEKKRERKMREIEKLKKANPGLQIDMESALADSEPDEEEEPLHIPSVPNPILWLCYTNRQTIWVSMAGFDAGYIYELEFGAAEPTICTMIADGDDIEVHSYCVIEDYLFFGQMNGRVRLNRINPENFTDLTEYRIYNMHDNIKGIIPSIATSYNGEHIVSVGHDGNIFLYKWTGPRSIKGQLRSALPPMPKRVGTEEPVEDILDPDTPSLEQEKINAELKRQQEAAEAHDQDVLTKIGALQGEYFKIKKMNDELPPELRAKHKDLLLDPRITQQIRQELQAELDDVREDLAYDLEFAQVGHRKLYNHFLKELDHIPFAVSSIRANIADVESFRLQSLGEEFEQIKRDIEERLRREQEQGLHDLVAAEDKEDSIGDPPPETFFFGRDPRNITPRFSKKMMRLLMRYRKRQIFEVRRLFDWDKLERQKPDPNRNHPDDDAQIAEAMRNLGDYKLKIGKDYEPKSTETLTHKYIEVVECRERYFDLIDSFNQSLMAMRERKKDLMEFVNEKRERLANIHEFVPESDRVFLQDIKDVDMDLEYPELNLIEHDKPGCGVNIDDILYLEKSVKQILAEKQEDEAMDTVSLYNMFPLELPELHEKTNFRALQISKAKAQTISLRHPQTVLDEVSHMPPPTEPAYFELDENEDSPFNYEMRYRWLRMHNIEQWKIHISVNEEVTQFDKDLQKLAIKRFHVNMEAEFMAAYLISLNQELYILRDSEEIETQLQHNANSAMSTRNEIQTQINVTNRQLDDLRKSIDKLNEQIAAVQLTFMSTVKGHKFYDFLRRIFKKKWRPPKRIRGDDESSSSESSSSSSSEEDGADAKSLDSLDMTTIRLDEATCPSGLERQLYEFAFSMRSDRHDLERSVLELQRDMDSKRKDIAEMHKKMKHHESVYEREKNTLLEFRRNRQQEINKVKLNTVVRMDQLQHFKEGDDYRDLSKAILFDADMLVDLRRRADKLSEETLATRRWHRINIVHLRRMNTDIKFMRYEITRLEEEIKQAMTKRFGLIINLDELEEEVLRRYVFDLETTAEEELKSLEKELLDKQRELSACEEELVQETQNNTEKLNILTVLREEKNMLDVILDTQERNYAKWTKPCALNLSFDIEKLMRIDKQLLEQIECLEREICALRLKTKPLQINNEPEMDPMEPPQIATTELLPNDEGFVCPTILNVDAFMLPPMPDDFILDRVHTIVQKSFNRLLGRHTTAENIRKFAQRSSLYLCQAAYNFQGKFTDRIAECITEHLETIVPKKYFIHISADELRKLFNEVVTVFDYERSDVNTEELISGIFEHAKDSLCAHAHSDESNVVNRTQFIVTHMFKELIEVLPLEEFQSDETLNSLVDVLEREPMVDPRAIGVEALIESTMKHAAENLLDGITAVPVRKVCSNIQKELIKRRQYKQPSCQSPMSIRIATKKTTGTGAQF</sequence>
<dbReference type="PANTHER" id="PTHR14885">
    <property type="entry name" value="CILIA- AND FLAGELLA-ASSOCIATED PROTEIN 43-RELATED"/>
    <property type="match status" value="1"/>
</dbReference>
<keyword evidence="5 9" id="KW-0175">Coiled coil</keyword>
<gene>
    <name evidence="11" type="primary">Dwil\GK24476</name>
    <name evidence="11" type="ORF">Dwil_GK24476</name>
</gene>
<dbReference type="SUPFAM" id="SSF50978">
    <property type="entry name" value="WD40 repeat-like"/>
    <property type="match status" value="2"/>
</dbReference>
<dbReference type="GO" id="GO:0005930">
    <property type="term" value="C:axoneme"/>
    <property type="evidence" value="ECO:0007669"/>
    <property type="project" value="UniProtKB-SubCell"/>
</dbReference>
<feature type="region of interest" description="Disordered" evidence="10">
    <location>
        <begin position="1390"/>
        <end position="1421"/>
    </location>
</feature>
<dbReference type="InParanoid" id="B4N0I2"/>
<dbReference type="KEGG" id="dwi:6644432"/>
<dbReference type="PANTHER" id="PTHR14885:SF3">
    <property type="entry name" value="CILIA- AND FLAGELLA-ASSOCIATED PROTEIN 44"/>
    <property type="match status" value="1"/>
</dbReference>
<accession>B4N0I2</accession>
<dbReference type="GO" id="GO:0003341">
    <property type="term" value="P:cilium movement"/>
    <property type="evidence" value="ECO:0007669"/>
    <property type="project" value="UniProtKB-ARBA"/>
</dbReference>
<keyword evidence="7" id="KW-0966">Cell projection</keyword>
<dbReference type="OMA" id="FIMDRVH"/>
<evidence type="ECO:0000256" key="7">
    <source>
        <dbReference type="ARBA" id="ARBA00023273"/>
    </source>
</evidence>
<evidence type="ECO:0000313" key="11">
    <source>
        <dbReference type="EMBL" id="EDW77595.1"/>
    </source>
</evidence>
<dbReference type="PhylomeDB" id="B4N0I2"/>
<evidence type="ECO:0000256" key="1">
    <source>
        <dbReference type="ARBA" id="ARBA00004430"/>
    </source>
</evidence>
<dbReference type="SMART" id="SM00320">
    <property type="entry name" value="WD40"/>
    <property type="match status" value="5"/>
</dbReference>
<evidence type="ECO:0000256" key="10">
    <source>
        <dbReference type="SAM" id="MobiDB-lite"/>
    </source>
</evidence>
<evidence type="ECO:0000256" key="5">
    <source>
        <dbReference type="ARBA" id="ARBA00023054"/>
    </source>
</evidence>
<evidence type="ECO:0000256" key="8">
    <source>
        <dbReference type="PROSITE-ProRule" id="PRU00221"/>
    </source>
</evidence>
<feature type="coiled-coil region" evidence="9">
    <location>
        <begin position="582"/>
        <end position="615"/>
    </location>
</feature>
<evidence type="ECO:0000256" key="3">
    <source>
        <dbReference type="ARBA" id="ARBA00022574"/>
    </source>
</evidence>
<feature type="region of interest" description="Disordered" evidence="10">
    <location>
        <begin position="783"/>
        <end position="804"/>
    </location>
</feature>
<comment type="subcellular location">
    <subcellularLocation>
        <location evidence="1">Cytoplasm</location>
        <location evidence="1">Cytoskeleton</location>
        <location evidence="1">Cilium axoneme</location>
    </subcellularLocation>
</comment>
<dbReference type="InterPro" id="IPR015943">
    <property type="entry name" value="WD40/YVTN_repeat-like_dom_sf"/>
</dbReference>
<feature type="coiled-coil region" evidence="9">
    <location>
        <begin position="1454"/>
        <end position="1481"/>
    </location>
</feature>
<dbReference type="FunCoup" id="B4N0I2">
    <property type="interactions" value="75"/>
</dbReference>
<dbReference type="OrthoDB" id="1935234at2759"/>
<reference evidence="11 12" key="1">
    <citation type="journal article" date="2007" name="Nature">
        <title>Evolution of genes and genomes on the Drosophila phylogeny.</title>
        <authorList>
            <consortium name="Drosophila 12 Genomes Consortium"/>
            <person name="Clark A.G."/>
            <person name="Eisen M.B."/>
            <person name="Smith D.R."/>
            <person name="Bergman C.M."/>
            <person name="Oliver B."/>
            <person name="Markow T.A."/>
            <person name="Kaufman T.C."/>
            <person name="Kellis M."/>
            <person name="Gelbart W."/>
            <person name="Iyer V.N."/>
            <person name="Pollard D.A."/>
            <person name="Sackton T.B."/>
            <person name="Larracuente A.M."/>
            <person name="Singh N.D."/>
            <person name="Abad J.P."/>
            <person name="Abt D.N."/>
            <person name="Adryan B."/>
            <person name="Aguade M."/>
            <person name="Akashi H."/>
            <person name="Anderson W.W."/>
            <person name="Aquadro C.F."/>
            <person name="Ardell D.H."/>
            <person name="Arguello R."/>
            <person name="Artieri C.G."/>
            <person name="Barbash D.A."/>
            <person name="Barker D."/>
            <person name="Barsanti P."/>
            <person name="Batterham P."/>
            <person name="Batzoglou S."/>
            <person name="Begun D."/>
            <person name="Bhutkar A."/>
            <person name="Blanco E."/>
            <person name="Bosak S.A."/>
            <person name="Bradley R.K."/>
            <person name="Brand A.D."/>
            <person name="Brent M.R."/>
            <person name="Brooks A.N."/>
            <person name="Brown R.H."/>
            <person name="Butlin R.K."/>
            <person name="Caggese C."/>
            <person name="Calvi B.R."/>
            <person name="Bernardo de Carvalho A."/>
            <person name="Caspi A."/>
            <person name="Castrezana S."/>
            <person name="Celniker S.E."/>
            <person name="Chang J.L."/>
            <person name="Chapple C."/>
            <person name="Chatterji S."/>
            <person name="Chinwalla A."/>
            <person name="Civetta A."/>
            <person name="Clifton S.W."/>
            <person name="Comeron J.M."/>
            <person name="Costello J.C."/>
            <person name="Coyne J.A."/>
            <person name="Daub J."/>
            <person name="David R.G."/>
            <person name="Delcher A.L."/>
            <person name="Delehaunty K."/>
            <person name="Do C.B."/>
            <person name="Ebling H."/>
            <person name="Edwards K."/>
            <person name="Eickbush T."/>
            <person name="Evans J.D."/>
            <person name="Filipski A."/>
            <person name="Findeiss S."/>
            <person name="Freyhult E."/>
            <person name="Fulton L."/>
            <person name="Fulton R."/>
            <person name="Garcia A.C."/>
            <person name="Gardiner A."/>
            <person name="Garfield D.A."/>
            <person name="Garvin B.E."/>
            <person name="Gibson G."/>
            <person name="Gilbert D."/>
            <person name="Gnerre S."/>
            <person name="Godfrey J."/>
            <person name="Good R."/>
            <person name="Gotea V."/>
            <person name="Gravely B."/>
            <person name="Greenberg A.J."/>
            <person name="Griffiths-Jones S."/>
            <person name="Gross S."/>
            <person name="Guigo R."/>
            <person name="Gustafson E.A."/>
            <person name="Haerty W."/>
            <person name="Hahn M.W."/>
            <person name="Halligan D.L."/>
            <person name="Halpern A.L."/>
            <person name="Halter G.M."/>
            <person name="Han M.V."/>
            <person name="Heger A."/>
            <person name="Hillier L."/>
            <person name="Hinrichs A.S."/>
            <person name="Holmes I."/>
            <person name="Hoskins R.A."/>
            <person name="Hubisz M.J."/>
            <person name="Hultmark D."/>
            <person name="Huntley M.A."/>
            <person name="Jaffe D.B."/>
            <person name="Jagadeeshan S."/>
            <person name="Jeck W.R."/>
            <person name="Johnson J."/>
            <person name="Jones C.D."/>
            <person name="Jordan W.C."/>
            <person name="Karpen G.H."/>
            <person name="Kataoka E."/>
            <person name="Keightley P.D."/>
            <person name="Kheradpour P."/>
            <person name="Kirkness E.F."/>
            <person name="Koerich L.B."/>
            <person name="Kristiansen K."/>
            <person name="Kudrna D."/>
            <person name="Kulathinal R.J."/>
            <person name="Kumar S."/>
            <person name="Kwok R."/>
            <person name="Lander E."/>
            <person name="Langley C.H."/>
            <person name="Lapoint R."/>
            <person name="Lazzaro B.P."/>
            <person name="Lee S.J."/>
            <person name="Levesque L."/>
            <person name="Li R."/>
            <person name="Lin C.F."/>
            <person name="Lin M.F."/>
            <person name="Lindblad-Toh K."/>
            <person name="Llopart A."/>
            <person name="Long M."/>
            <person name="Low L."/>
            <person name="Lozovsky E."/>
            <person name="Lu J."/>
            <person name="Luo M."/>
            <person name="Machado C.A."/>
            <person name="Makalowski W."/>
            <person name="Marzo M."/>
            <person name="Matsuda M."/>
            <person name="Matzkin L."/>
            <person name="McAllister B."/>
            <person name="McBride C.S."/>
            <person name="McKernan B."/>
            <person name="McKernan K."/>
            <person name="Mendez-Lago M."/>
            <person name="Minx P."/>
            <person name="Mollenhauer M.U."/>
            <person name="Montooth K."/>
            <person name="Mount S.M."/>
            <person name="Mu X."/>
            <person name="Myers E."/>
            <person name="Negre B."/>
            <person name="Newfeld S."/>
            <person name="Nielsen R."/>
            <person name="Noor M.A."/>
            <person name="O'Grady P."/>
            <person name="Pachter L."/>
            <person name="Papaceit M."/>
            <person name="Parisi M.J."/>
            <person name="Parisi M."/>
            <person name="Parts L."/>
            <person name="Pedersen J.S."/>
            <person name="Pesole G."/>
            <person name="Phillippy A.M."/>
            <person name="Ponting C.P."/>
            <person name="Pop M."/>
            <person name="Porcelli D."/>
            <person name="Powell J.R."/>
            <person name="Prohaska S."/>
            <person name="Pruitt K."/>
            <person name="Puig M."/>
            <person name="Quesneville H."/>
            <person name="Ram K.R."/>
            <person name="Rand D."/>
            <person name="Rasmussen M.D."/>
            <person name="Reed L.K."/>
            <person name="Reenan R."/>
            <person name="Reily A."/>
            <person name="Remington K.A."/>
            <person name="Rieger T.T."/>
            <person name="Ritchie M.G."/>
            <person name="Robin C."/>
            <person name="Rogers Y.H."/>
            <person name="Rohde C."/>
            <person name="Rozas J."/>
            <person name="Rubenfield M.J."/>
            <person name="Ruiz A."/>
            <person name="Russo S."/>
            <person name="Salzberg S.L."/>
            <person name="Sanchez-Gracia A."/>
            <person name="Saranga D.J."/>
            <person name="Sato H."/>
            <person name="Schaeffer S.W."/>
            <person name="Schatz M.C."/>
            <person name="Schlenke T."/>
            <person name="Schwartz R."/>
            <person name="Segarra C."/>
            <person name="Singh R.S."/>
            <person name="Sirot L."/>
            <person name="Sirota M."/>
            <person name="Sisneros N.B."/>
            <person name="Smith C.D."/>
            <person name="Smith T.F."/>
            <person name="Spieth J."/>
            <person name="Stage D.E."/>
            <person name="Stark A."/>
            <person name="Stephan W."/>
            <person name="Strausberg R.L."/>
            <person name="Strempel S."/>
            <person name="Sturgill D."/>
            <person name="Sutton G."/>
            <person name="Sutton G.G."/>
            <person name="Tao W."/>
            <person name="Teichmann S."/>
            <person name="Tobari Y.N."/>
            <person name="Tomimura Y."/>
            <person name="Tsolas J.M."/>
            <person name="Valente V.L."/>
            <person name="Venter E."/>
            <person name="Venter J.C."/>
            <person name="Vicario S."/>
            <person name="Vieira F.G."/>
            <person name="Vilella A.J."/>
            <person name="Villasante A."/>
            <person name="Walenz B."/>
            <person name="Wang J."/>
            <person name="Wasserman M."/>
            <person name="Watts T."/>
            <person name="Wilson D."/>
            <person name="Wilson R.K."/>
            <person name="Wing R.A."/>
            <person name="Wolfner M.F."/>
            <person name="Wong A."/>
            <person name="Wong G.K."/>
            <person name="Wu C.I."/>
            <person name="Wu G."/>
            <person name="Yamamoto D."/>
            <person name="Yang H.P."/>
            <person name="Yang S.P."/>
            <person name="Yorke J.A."/>
            <person name="Yoshida K."/>
            <person name="Zdobnov E."/>
            <person name="Zhang P."/>
            <person name="Zhang Y."/>
            <person name="Zimin A.V."/>
            <person name="Baldwin J."/>
            <person name="Abdouelleil A."/>
            <person name="Abdulkadir J."/>
            <person name="Abebe A."/>
            <person name="Abera B."/>
            <person name="Abreu J."/>
            <person name="Acer S.C."/>
            <person name="Aftuck L."/>
            <person name="Alexander A."/>
            <person name="An P."/>
            <person name="Anderson E."/>
            <person name="Anderson S."/>
            <person name="Arachi H."/>
            <person name="Azer M."/>
            <person name="Bachantsang P."/>
            <person name="Barry A."/>
            <person name="Bayul T."/>
            <person name="Berlin A."/>
            <person name="Bessette D."/>
            <person name="Bloom T."/>
            <person name="Blye J."/>
            <person name="Boguslavskiy L."/>
            <person name="Bonnet C."/>
            <person name="Boukhgalter B."/>
            <person name="Bourzgui I."/>
            <person name="Brown A."/>
            <person name="Cahill P."/>
            <person name="Channer S."/>
            <person name="Cheshatsang Y."/>
            <person name="Chuda L."/>
            <person name="Citroen M."/>
            <person name="Collymore A."/>
            <person name="Cooke P."/>
            <person name="Costello M."/>
            <person name="D'Aco K."/>
            <person name="Daza R."/>
            <person name="De Haan G."/>
            <person name="DeGray S."/>
            <person name="DeMaso C."/>
            <person name="Dhargay N."/>
            <person name="Dooley K."/>
            <person name="Dooley E."/>
            <person name="Doricent M."/>
            <person name="Dorje P."/>
            <person name="Dorjee K."/>
            <person name="Dupes A."/>
            <person name="Elong R."/>
            <person name="Falk J."/>
            <person name="Farina A."/>
            <person name="Faro S."/>
            <person name="Ferguson D."/>
            <person name="Fisher S."/>
            <person name="Foley C.D."/>
            <person name="Franke A."/>
            <person name="Friedrich D."/>
            <person name="Gadbois L."/>
            <person name="Gearin G."/>
            <person name="Gearin C.R."/>
            <person name="Giannoukos G."/>
            <person name="Goode T."/>
            <person name="Graham J."/>
            <person name="Grandbois E."/>
            <person name="Grewal S."/>
            <person name="Gyaltsen K."/>
            <person name="Hafez N."/>
            <person name="Hagos B."/>
            <person name="Hall J."/>
            <person name="Henson C."/>
            <person name="Hollinger A."/>
            <person name="Honan T."/>
            <person name="Huard M.D."/>
            <person name="Hughes L."/>
            <person name="Hurhula B."/>
            <person name="Husby M.E."/>
            <person name="Kamat A."/>
            <person name="Kanga B."/>
            <person name="Kashin S."/>
            <person name="Khazanovich D."/>
            <person name="Kisner P."/>
            <person name="Lance K."/>
            <person name="Lara M."/>
            <person name="Lee W."/>
            <person name="Lennon N."/>
            <person name="Letendre F."/>
            <person name="LeVine R."/>
            <person name="Lipovsky A."/>
            <person name="Liu X."/>
            <person name="Liu J."/>
            <person name="Liu S."/>
            <person name="Lokyitsang T."/>
            <person name="Lokyitsang Y."/>
            <person name="Lubonja R."/>
            <person name="Lui A."/>
            <person name="MacDonald P."/>
            <person name="Magnisalis V."/>
            <person name="Maru K."/>
            <person name="Matthews C."/>
            <person name="McCusker W."/>
            <person name="McDonough S."/>
            <person name="Mehta T."/>
            <person name="Meldrim J."/>
            <person name="Meneus L."/>
            <person name="Mihai O."/>
            <person name="Mihalev A."/>
            <person name="Mihova T."/>
            <person name="Mittelman R."/>
            <person name="Mlenga V."/>
            <person name="Montmayeur A."/>
            <person name="Mulrain L."/>
            <person name="Navidi A."/>
            <person name="Naylor J."/>
            <person name="Negash T."/>
            <person name="Nguyen T."/>
            <person name="Nguyen N."/>
            <person name="Nicol R."/>
            <person name="Norbu C."/>
            <person name="Norbu N."/>
            <person name="Novod N."/>
            <person name="O'Neill B."/>
            <person name="Osman S."/>
            <person name="Markiewicz E."/>
            <person name="Oyono O.L."/>
            <person name="Patti C."/>
            <person name="Phunkhang P."/>
            <person name="Pierre F."/>
            <person name="Priest M."/>
            <person name="Raghuraman S."/>
            <person name="Rege F."/>
            <person name="Reyes R."/>
            <person name="Rise C."/>
            <person name="Rogov P."/>
            <person name="Ross K."/>
            <person name="Ryan E."/>
            <person name="Settipalli S."/>
            <person name="Shea T."/>
            <person name="Sherpa N."/>
            <person name="Shi L."/>
            <person name="Shih D."/>
            <person name="Sparrow T."/>
            <person name="Spaulding J."/>
            <person name="Stalker J."/>
            <person name="Stange-Thomann N."/>
            <person name="Stavropoulos S."/>
            <person name="Stone C."/>
            <person name="Strader C."/>
            <person name="Tesfaye S."/>
            <person name="Thomson T."/>
            <person name="Thoulutsang Y."/>
            <person name="Thoulutsang D."/>
            <person name="Topham K."/>
            <person name="Topping I."/>
            <person name="Tsamla T."/>
            <person name="Vassiliev H."/>
            <person name="Vo A."/>
            <person name="Wangchuk T."/>
            <person name="Wangdi T."/>
            <person name="Weiand M."/>
            <person name="Wilkinson J."/>
            <person name="Wilson A."/>
            <person name="Yadav S."/>
            <person name="Young G."/>
            <person name="Yu Q."/>
            <person name="Zembek L."/>
            <person name="Zhong D."/>
            <person name="Zimmer A."/>
            <person name="Zwirko Z."/>
            <person name="Jaffe D.B."/>
            <person name="Alvarez P."/>
            <person name="Brockman W."/>
            <person name="Butler J."/>
            <person name="Chin C."/>
            <person name="Gnerre S."/>
            <person name="Grabherr M."/>
            <person name="Kleber M."/>
            <person name="Mauceli E."/>
            <person name="MacCallum I."/>
        </authorList>
    </citation>
    <scope>NUCLEOTIDE SEQUENCE [LARGE SCALE GENOMIC DNA]</scope>
    <source>
        <strain evidence="12">Tucson 14030-0811.24</strain>
    </source>
</reference>
<dbReference type="eggNOG" id="KOG2106">
    <property type="taxonomic scope" value="Eukaryota"/>
</dbReference>
<proteinExistence type="predicted"/>
<evidence type="ECO:0000256" key="4">
    <source>
        <dbReference type="ARBA" id="ARBA00022737"/>
    </source>
</evidence>
<name>B4N0I2_DROWI</name>